<evidence type="ECO:0000313" key="1">
    <source>
        <dbReference type="EMBL" id="SOQ47646.1"/>
    </source>
</evidence>
<sequence length="59" mass="6945">MVDKRIVGTYRYGRMIYDNGFPIHCEYIRYKYKNSLTASLAEWLQVRLPGKGSRISPMT</sequence>
<protein>
    <submittedName>
        <fullName evidence="1">SFRICE_038067</fullName>
    </submittedName>
</protein>
<name>A0A2H1W3W6_SPOFR</name>
<dbReference type="EMBL" id="ODYU01006101">
    <property type="protein sequence ID" value="SOQ47646.1"/>
    <property type="molecule type" value="Genomic_DNA"/>
</dbReference>
<reference evidence="1" key="1">
    <citation type="submission" date="2016-07" db="EMBL/GenBank/DDBJ databases">
        <authorList>
            <person name="Bretaudeau A."/>
        </authorList>
    </citation>
    <scope>NUCLEOTIDE SEQUENCE</scope>
    <source>
        <strain evidence="1">Rice</strain>
        <tissue evidence="1">Whole body</tissue>
    </source>
</reference>
<proteinExistence type="predicted"/>
<dbReference type="AlphaFoldDB" id="A0A2H1W3W6"/>
<accession>A0A2H1W3W6</accession>
<gene>
    <name evidence="1" type="ORF">SFRICE_038067</name>
</gene>
<organism evidence="1">
    <name type="scientific">Spodoptera frugiperda</name>
    <name type="common">Fall armyworm</name>
    <dbReference type="NCBI Taxonomy" id="7108"/>
    <lineage>
        <taxon>Eukaryota</taxon>
        <taxon>Metazoa</taxon>
        <taxon>Ecdysozoa</taxon>
        <taxon>Arthropoda</taxon>
        <taxon>Hexapoda</taxon>
        <taxon>Insecta</taxon>
        <taxon>Pterygota</taxon>
        <taxon>Neoptera</taxon>
        <taxon>Endopterygota</taxon>
        <taxon>Lepidoptera</taxon>
        <taxon>Glossata</taxon>
        <taxon>Ditrysia</taxon>
        <taxon>Noctuoidea</taxon>
        <taxon>Noctuidae</taxon>
        <taxon>Amphipyrinae</taxon>
        <taxon>Spodoptera</taxon>
    </lineage>
</organism>